<name>A0ABZ1G9Y2_9ACTN</name>
<sequence length="147" mass="16156">MTETAEHTEKLSGEHEDIGARVGGLVPYTDALTVPPVLRPRSGIVLTETGIALTPTWMRLHAQLPPTLMWGYNGTVPGPTIEVRRGQRIRIAWTNRIPRGSEYPVTPGWKDVFLVPQGQLVKVLGRLDGRTGGSCTTAICWSTRTWA</sequence>
<evidence type="ECO:0000313" key="2">
    <source>
        <dbReference type="EMBL" id="WSC16727.1"/>
    </source>
</evidence>
<evidence type="ECO:0000259" key="1">
    <source>
        <dbReference type="Pfam" id="PF07732"/>
    </source>
</evidence>
<dbReference type="InterPro" id="IPR011707">
    <property type="entry name" value="Cu-oxidase-like_N"/>
</dbReference>
<organism evidence="2 3">
    <name type="scientific">Streptomyces brevispora</name>
    <dbReference type="NCBI Taxonomy" id="887462"/>
    <lineage>
        <taxon>Bacteria</taxon>
        <taxon>Bacillati</taxon>
        <taxon>Actinomycetota</taxon>
        <taxon>Actinomycetes</taxon>
        <taxon>Kitasatosporales</taxon>
        <taxon>Streptomycetaceae</taxon>
        <taxon>Streptomyces</taxon>
    </lineage>
</organism>
<dbReference type="RefSeq" id="WP_326595997.1">
    <property type="nucleotide sequence ID" value="NZ_CP109114.1"/>
</dbReference>
<reference evidence="2 3" key="1">
    <citation type="submission" date="2022-10" db="EMBL/GenBank/DDBJ databases">
        <title>The complete genomes of actinobacterial strains from the NBC collection.</title>
        <authorList>
            <person name="Joergensen T.S."/>
            <person name="Alvarez Arevalo M."/>
            <person name="Sterndorff E.B."/>
            <person name="Faurdal D."/>
            <person name="Vuksanovic O."/>
            <person name="Mourched A.-S."/>
            <person name="Charusanti P."/>
            <person name="Shaw S."/>
            <person name="Blin K."/>
            <person name="Weber T."/>
        </authorList>
    </citation>
    <scope>NUCLEOTIDE SEQUENCE [LARGE SCALE GENOMIC DNA]</scope>
    <source>
        <strain evidence="2 3">NBC 01769</strain>
    </source>
</reference>
<protein>
    <submittedName>
        <fullName evidence="2">Multicopper oxidase domain-containing protein</fullName>
    </submittedName>
</protein>
<dbReference type="Gene3D" id="2.60.40.420">
    <property type="entry name" value="Cupredoxins - blue copper proteins"/>
    <property type="match status" value="1"/>
</dbReference>
<dbReference type="Proteomes" id="UP001330827">
    <property type="component" value="Chromosome"/>
</dbReference>
<dbReference type="InterPro" id="IPR008972">
    <property type="entry name" value="Cupredoxin"/>
</dbReference>
<dbReference type="EMBL" id="CP109114">
    <property type="protein sequence ID" value="WSC16727.1"/>
    <property type="molecule type" value="Genomic_DNA"/>
</dbReference>
<dbReference type="SUPFAM" id="SSF49503">
    <property type="entry name" value="Cupredoxins"/>
    <property type="match status" value="1"/>
</dbReference>
<evidence type="ECO:0000313" key="3">
    <source>
        <dbReference type="Proteomes" id="UP001330827"/>
    </source>
</evidence>
<keyword evidence="3" id="KW-1185">Reference proteome</keyword>
<proteinExistence type="predicted"/>
<gene>
    <name evidence="2" type="ORF">OIE64_30465</name>
</gene>
<feature type="domain" description="Plastocyanin-like" evidence="1">
    <location>
        <begin position="67"/>
        <end position="99"/>
    </location>
</feature>
<dbReference type="Pfam" id="PF07732">
    <property type="entry name" value="Cu-oxidase_3"/>
    <property type="match status" value="1"/>
</dbReference>
<accession>A0ABZ1G9Y2</accession>